<comment type="caution">
    <text evidence="4">The sequence shown here is derived from an EMBL/GenBank/DDBJ whole genome shotgun (WGS) entry which is preliminary data.</text>
</comment>
<dbReference type="InterPro" id="IPR002483">
    <property type="entry name" value="PWI_dom"/>
</dbReference>
<gene>
    <name evidence="4" type="ORF">BGZ96_000414</name>
</gene>
<feature type="region of interest" description="Disordered" evidence="2">
    <location>
        <begin position="165"/>
        <end position="323"/>
    </location>
</feature>
<dbReference type="InterPro" id="IPR036483">
    <property type="entry name" value="PWI_dom_sf"/>
</dbReference>
<evidence type="ECO:0000256" key="1">
    <source>
        <dbReference type="ARBA" id="ARBA00022664"/>
    </source>
</evidence>
<dbReference type="SUPFAM" id="SSF101233">
    <property type="entry name" value="PWI domain"/>
    <property type="match status" value="1"/>
</dbReference>
<dbReference type="InterPro" id="IPR052225">
    <property type="entry name" value="Ser/Arg_repetitive_matrix"/>
</dbReference>
<name>A0ABQ7JPE6_9FUNG</name>
<evidence type="ECO:0000259" key="3">
    <source>
        <dbReference type="PROSITE" id="PS51025"/>
    </source>
</evidence>
<feature type="compositionally biased region" description="Basic and acidic residues" evidence="2">
    <location>
        <begin position="168"/>
        <end position="207"/>
    </location>
</feature>
<dbReference type="Gene3D" id="1.20.1390.10">
    <property type="entry name" value="PWI domain"/>
    <property type="match status" value="1"/>
</dbReference>
<feature type="region of interest" description="Disordered" evidence="2">
    <location>
        <begin position="343"/>
        <end position="362"/>
    </location>
</feature>
<feature type="compositionally biased region" description="Basic and acidic residues" evidence="2">
    <location>
        <begin position="216"/>
        <end position="256"/>
    </location>
</feature>
<protein>
    <recommendedName>
        <fullName evidence="3">PWI domain-containing protein</fullName>
    </recommendedName>
</protein>
<feature type="compositionally biased region" description="Polar residues" evidence="2">
    <location>
        <begin position="307"/>
        <end position="316"/>
    </location>
</feature>
<organism evidence="4 5">
    <name type="scientific">Linnemannia gamsii</name>
    <dbReference type="NCBI Taxonomy" id="64522"/>
    <lineage>
        <taxon>Eukaryota</taxon>
        <taxon>Fungi</taxon>
        <taxon>Fungi incertae sedis</taxon>
        <taxon>Mucoromycota</taxon>
        <taxon>Mortierellomycotina</taxon>
        <taxon>Mortierellomycetes</taxon>
        <taxon>Mortierellales</taxon>
        <taxon>Mortierellaceae</taxon>
        <taxon>Linnemannia</taxon>
    </lineage>
</organism>
<feature type="compositionally biased region" description="Low complexity" evidence="2">
    <location>
        <begin position="292"/>
        <end position="301"/>
    </location>
</feature>
<accession>A0ABQ7JPE6</accession>
<dbReference type="PROSITE" id="PS51025">
    <property type="entry name" value="PWI"/>
    <property type="match status" value="1"/>
</dbReference>
<feature type="domain" description="PWI" evidence="3">
    <location>
        <begin position="28"/>
        <end position="126"/>
    </location>
</feature>
<evidence type="ECO:0000256" key="2">
    <source>
        <dbReference type="SAM" id="MobiDB-lite"/>
    </source>
</evidence>
<dbReference type="SMART" id="SM00311">
    <property type="entry name" value="PWI"/>
    <property type="match status" value="1"/>
</dbReference>
<keyword evidence="1" id="KW-0507">mRNA processing</keyword>
<dbReference type="PANTHER" id="PTHR23148">
    <property type="entry name" value="SERINE/ARGININE REGULATED NUCLEAR MATRIX PROTEIN"/>
    <property type="match status" value="1"/>
</dbReference>
<sequence>MGDAGFFKGTSAGQDTRFSDKHKKMLKTMNFPPEFNQKIDMKKVNMDLIKDWMAQRVIQLLGIEDEVVVEYAIGMLEEPSPDPKSIQINLQGFLDKNTQLFVLELWRLLISAQTSFGGIPQQFLDIGKAELLKTKQASEGALARIREQEEKERAIAAELRQKAQAIREASRPKALDVAKEPAVTRRDPEIKPAPAQDDRKAHEERRTGSRRRSPSRSREYSRERGGRSQRDDYSGRGRNRSQDRDRGRDRDGRRGGDPGVDSSKRRRMRSESRSRSRSRSRTIRRDTRSRSRTPPSAITSSAAGNGESKTAISVETSAAVPAPVDPKILENQLREKLLRERVLQSVKNKRASTDAGSSEEKA</sequence>
<proteinExistence type="predicted"/>
<evidence type="ECO:0000313" key="4">
    <source>
        <dbReference type="EMBL" id="KAG0282502.1"/>
    </source>
</evidence>
<dbReference type="EMBL" id="JAAAIM010001053">
    <property type="protein sequence ID" value="KAG0282502.1"/>
    <property type="molecule type" value="Genomic_DNA"/>
</dbReference>
<reference evidence="4 5" key="1">
    <citation type="journal article" date="2020" name="Fungal Divers.">
        <title>Resolving the Mortierellaceae phylogeny through synthesis of multi-gene phylogenetics and phylogenomics.</title>
        <authorList>
            <person name="Vandepol N."/>
            <person name="Liber J."/>
            <person name="Desiro A."/>
            <person name="Na H."/>
            <person name="Kennedy M."/>
            <person name="Barry K."/>
            <person name="Grigoriev I.V."/>
            <person name="Miller A.N."/>
            <person name="O'Donnell K."/>
            <person name="Stajich J.E."/>
            <person name="Bonito G."/>
        </authorList>
    </citation>
    <scope>NUCLEOTIDE SEQUENCE [LARGE SCALE GENOMIC DNA]</scope>
    <source>
        <strain evidence="4 5">AD045</strain>
    </source>
</reference>
<dbReference type="Pfam" id="PF01480">
    <property type="entry name" value="PWI"/>
    <property type="match status" value="1"/>
</dbReference>
<keyword evidence="5" id="KW-1185">Reference proteome</keyword>
<dbReference type="PANTHER" id="PTHR23148:SF0">
    <property type="entry name" value="SERINE_ARGININE REPETITIVE MATRIX PROTEIN 1"/>
    <property type="match status" value="1"/>
</dbReference>
<dbReference type="Proteomes" id="UP001194696">
    <property type="component" value="Unassembled WGS sequence"/>
</dbReference>
<evidence type="ECO:0000313" key="5">
    <source>
        <dbReference type="Proteomes" id="UP001194696"/>
    </source>
</evidence>